<keyword evidence="9" id="KW-1185">Reference proteome</keyword>
<dbReference type="SUPFAM" id="SSF52091">
    <property type="entry name" value="SpoIIaa-like"/>
    <property type="match status" value="1"/>
</dbReference>
<feature type="transmembrane region" description="Helical" evidence="6">
    <location>
        <begin position="395"/>
        <end position="425"/>
    </location>
</feature>
<keyword evidence="4 6" id="KW-0472">Membrane</keyword>
<evidence type="ECO:0000313" key="8">
    <source>
        <dbReference type="EMBL" id="UZD54376.1"/>
    </source>
</evidence>
<dbReference type="CDD" id="cd07042">
    <property type="entry name" value="STAS_SulP_like_sulfate_transporter"/>
    <property type="match status" value="1"/>
</dbReference>
<feature type="transmembrane region" description="Helical" evidence="6">
    <location>
        <begin position="134"/>
        <end position="152"/>
    </location>
</feature>
<dbReference type="Proteomes" id="UP001163266">
    <property type="component" value="Chromosome"/>
</dbReference>
<evidence type="ECO:0000256" key="2">
    <source>
        <dbReference type="ARBA" id="ARBA00022692"/>
    </source>
</evidence>
<feature type="region of interest" description="Disordered" evidence="5">
    <location>
        <begin position="630"/>
        <end position="654"/>
    </location>
</feature>
<feature type="transmembrane region" description="Helical" evidence="6">
    <location>
        <begin position="213"/>
        <end position="230"/>
    </location>
</feature>
<dbReference type="Pfam" id="PF00916">
    <property type="entry name" value="Sulfate_transp"/>
    <property type="match status" value="1"/>
</dbReference>
<feature type="transmembrane region" description="Helical" evidence="6">
    <location>
        <begin position="101"/>
        <end position="122"/>
    </location>
</feature>
<dbReference type="InterPro" id="IPR011547">
    <property type="entry name" value="SLC26A/SulP_dom"/>
</dbReference>
<feature type="domain" description="STAS" evidence="7">
    <location>
        <begin position="461"/>
        <end position="567"/>
    </location>
</feature>
<protein>
    <submittedName>
        <fullName evidence="8">SulP family inorganic anion transporter</fullName>
    </submittedName>
</protein>
<dbReference type="PROSITE" id="PS50801">
    <property type="entry name" value="STAS"/>
    <property type="match status" value="1"/>
</dbReference>
<evidence type="ECO:0000256" key="1">
    <source>
        <dbReference type="ARBA" id="ARBA00004141"/>
    </source>
</evidence>
<organism evidence="8 9">
    <name type="scientific">Caldimonas aquatica</name>
    <dbReference type="NCBI Taxonomy" id="376175"/>
    <lineage>
        <taxon>Bacteria</taxon>
        <taxon>Pseudomonadati</taxon>
        <taxon>Pseudomonadota</taxon>
        <taxon>Betaproteobacteria</taxon>
        <taxon>Burkholderiales</taxon>
        <taxon>Sphaerotilaceae</taxon>
        <taxon>Caldimonas</taxon>
    </lineage>
</organism>
<dbReference type="PANTHER" id="PTHR11814">
    <property type="entry name" value="SULFATE TRANSPORTER"/>
    <property type="match status" value="1"/>
</dbReference>
<evidence type="ECO:0000259" key="7">
    <source>
        <dbReference type="PROSITE" id="PS50801"/>
    </source>
</evidence>
<sequence length="654" mass="69552">MTSGTRRAWRPQWLDELSRETWRADALAGLLGAVLVLPQAIAFATLAGLAPQYGLYTALVPCVIAALFGSSRYVMSGPTNALSLALFAMLSPLAAPGSPAYIELALTVTVLVGLLQLAIGLLRLGSLAHFISPAALLGFTGGAAALIALHALEDVLGVAAPGTERGSSAVLRHLAAGLGLLPHQPASWQEGSVVVGLFTLGVALAARRWKRRWPHALIGLAAGTLLAAALNRLGGPWHTAVVGAIPSAWPAFHVPQVDWTRLPELLGLAFALTIVALGQSISIAKVLASRAGDRLDANREFVGQGLSNAVGGFFSSYVSCGSLNRSLPNYEAGARTPMASVLSAVWLLALVMLSAQWLAAIPMAAVAGLLLLVAWNLLDLPRWRQTWKLDRVEFAIALATLVATVTLRLEVAILAGTILSLLAYLHRTSHPAMRTMGFDTMDEERHFVVVDAAPRALPECPQLKLLRMEGAVYFGAAQHVADRLDALRAAPHAPKHLLVMAKSMNFIDLAGAQVWEDELRLRRAMGGDLYFHRPRPPVLEFWERSGFLDRLGRDHVFPDKRRALATIFGRLDPRICAACRARVFWECRTAPLDLSPDEQGLGATAAAAAPPAAQAGTALDFDTMGGTTVALKPVGEADGPSPQRTQGVANEPGV</sequence>
<dbReference type="RefSeq" id="WP_264891945.1">
    <property type="nucleotide sequence ID" value="NZ_CP110257.1"/>
</dbReference>
<dbReference type="Pfam" id="PF01740">
    <property type="entry name" value="STAS"/>
    <property type="match status" value="1"/>
</dbReference>
<feature type="transmembrane region" description="Helical" evidence="6">
    <location>
        <begin position="188"/>
        <end position="206"/>
    </location>
</feature>
<evidence type="ECO:0000256" key="3">
    <source>
        <dbReference type="ARBA" id="ARBA00022989"/>
    </source>
</evidence>
<keyword evidence="3 6" id="KW-1133">Transmembrane helix</keyword>
<gene>
    <name evidence="8" type="ORF">OMP39_11955</name>
</gene>
<feature type="transmembrane region" description="Helical" evidence="6">
    <location>
        <begin position="77"/>
        <end position="95"/>
    </location>
</feature>
<comment type="subcellular location">
    <subcellularLocation>
        <location evidence="1">Membrane</location>
        <topology evidence="1">Multi-pass membrane protein</topology>
    </subcellularLocation>
</comment>
<evidence type="ECO:0000256" key="6">
    <source>
        <dbReference type="SAM" id="Phobius"/>
    </source>
</evidence>
<feature type="transmembrane region" description="Helical" evidence="6">
    <location>
        <begin position="345"/>
        <end position="375"/>
    </location>
</feature>
<reference evidence="8" key="1">
    <citation type="submission" date="2022-10" db="EMBL/GenBank/DDBJ databases">
        <title>Complete genome sequence of Schlegelella aquatica LMG 23380.</title>
        <authorList>
            <person name="Musilova J."/>
            <person name="Kourilova X."/>
            <person name="Bezdicek M."/>
            <person name="Hermankova K."/>
            <person name="Obruca S."/>
            <person name="Sedlar K."/>
        </authorList>
    </citation>
    <scope>NUCLEOTIDE SEQUENCE</scope>
    <source>
        <strain evidence="8">LMG 23380</strain>
    </source>
</reference>
<proteinExistence type="predicted"/>
<evidence type="ECO:0000313" key="9">
    <source>
        <dbReference type="Proteomes" id="UP001163266"/>
    </source>
</evidence>
<dbReference type="Gene3D" id="3.30.750.24">
    <property type="entry name" value="STAS domain"/>
    <property type="match status" value="1"/>
</dbReference>
<evidence type="ECO:0000256" key="5">
    <source>
        <dbReference type="SAM" id="MobiDB-lite"/>
    </source>
</evidence>
<dbReference type="EMBL" id="CP110257">
    <property type="protein sequence ID" value="UZD54376.1"/>
    <property type="molecule type" value="Genomic_DNA"/>
</dbReference>
<evidence type="ECO:0000256" key="4">
    <source>
        <dbReference type="ARBA" id="ARBA00023136"/>
    </source>
</evidence>
<accession>A0ABY6MQU4</accession>
<dbReference type="InterPro" id="IPR001902">
    <property type="entry name" value="SLC26A/SulP_fam"/>
</dbReference>
<keyword evidence="2 6" id="KW-0812">Transmembrane</keyword>
<name>A0ABY6MQU4_9BURK</name>
<dbReference type="InterPro" id="IPR036513">
    <property type="entry name" value="STAS_dom_sf"/>
</dbReference>
<feature type="transmembrane region" description="Helical" evidence="6">
    <location>
        <begin position="53"/>
        <end position="70"/>
    </location>
</feature>
<feature type="transmembrane region" description="Helical" evidence="6">
    <location>
        <begin position="265"/>
        <end position="288"/>
    </location>
</feature>
<feature type="transmembrane region" description="Helical" evidence="6">
    <location>
        <begin position="26"/>
        <end position="47"/>
    </location>
</feature>
<dbReference type="InterPro" id="IPR002645">
    <property type="entry name" value="STAS_dom"/>
</dbReference>